<comment type="caution">
    <text evidence="2">The sequence shown here is derived from an EMBL/GenBank/DDBJ whole genome shotgun (WGS) entry which is preliminary data.</text>
</comment>
<keyword evidence="1" id="KW-0472">Membrane</keyword>
<name>A0A967BH49_9RHOB</name>
<dbReference type="RefSeq" id="WP_167196687.1">
    <property type="nucleotide sequence ID" value="NZ_JAAORB010000018.1"/>
</dbReference>
<accession>A0A967BH49</accession>
<reference evidence="2" key="1">
    <citation type="submission" date="2020-03" db="EMBL/GenBank/DDBJ databases">
        <title>Roseovarius gahaiensis sp. nov., isolated from Gahai Saline Lake, China.</title>
        <authorList>
            <person name="Sun X."/>
        </authorList>
    </citation>
    <scope>NUCLEOTIDE SEQUENCE</scope>
    <source>
        <strain evidence="2">GH877</strain>
    </source>
</reference>
<dbReference type="Proteomes" id="UP000639775">
    <property type="component" value="Unassembled WGS sequence"/>
</dbReference>
<keyword evidence="1" id="KW-1133">Transmembrane helix</keyword>
<keyword evidence="3" id="KW-1185">Reference proteome</keyword>
<feature type="transmembrane region" description="Helical" evidence="1">
    <location>
        <begin position="6"/>
        <end position="21"/>
    </location>
</feature>
<evidence type="ECO:0000313" key="2">
    <source>
        <dbReference type="EMBL" id="NHQ74788.1"/>
    </source>
</evidence>
<evidence type="ECO:0000313" key="3">
    <source>
        <dbReference type="Proteomes" id="UP000639775"/>
    </source>
</evidence>
<evidence type="ECO:0000256" key="1">
    <source>
        <dbReference type="SAM" id="Phobius"/>
    </source>
</evidence>
<dbReference type="AlphaFoldDB" id="A0A967BH49"/>
<keyword evidence="1" id="KW-0812">Transmembrane</keyword>
<dbReference type="EMBL" id="JAAORB010000018">
    <property type="protein sequence ID" value="NHQ74788.1"/>
    <property type="molecule type" value="Genomic_DNA"/>
</dbReference>
<feature type="transmembrane region" description="Helical" evidence="1">
    <location>
        <begin position="52"/>
        <end position="70"/>
    </location>
</feature>
<protein>
    <recommendedName>
        <fullName evidence="4">NfeD-like C-terminal, partner-binding</fullName>
    </recommendedName>
</protein>
<sequence length="90" mass="9900">MTELWTSWWVWLAAALGLAILETLIPGYVFLGIAIGAAMMALIVALPLSIGLAAILAIFAVLSLVAWLILRRVFRARNDQSRVIHDDINQ</sequence>
<proteinExistence type="predicted"/>
<gene>
    <name evidence="2" type="ORF">HAT86_09980</name>
</gene>
<organism evidence="2 3">
    <name type="scientific">Roseovarius gahaiensis</name>
    <dbReference type="NCBI Taxonomy" id="2716691"/>
    <lineage>
        <taxon>Bacteria</taxon>
        <taxon>Pseudomonadati</taxon>
        <taxon>Pseudomonadota</taxon>
        <taxon>Alphaproteobacteria</taxon>
        <taxon>Rhodobacterales</taxon>
        <taxon>Roseobacteraceae</taxon>
        <taxon>Roseovarius</taxon>
    </lineage>
</organism>
<evidence type="ECO:0008006" key="4">
    <source>
        <dbReference type="Google" id="ProtNLM"/>
    </source>
</evidence>